<evidence type="ECO:0000313" key="4">
    <source>
        <dbReference type="Proteomes" id="UP001382904"/>
    </source>
</evidence>
<dbReference type="EMBL" id="JBBKAM010000002">
    <property type="protein sequence ID" value="MEJ8642003.1"/>
    <property type="molecule type" value="Genomic_DNA"/>
</dbReference>
<reference evidence="3 4" key="1">
    <citation type="submission" date="2024-03" db="EMBL/GenBank/DDBJ databases">
        <title>Novel Streptomyces species of biotechnological and ecological value are a feature of Machair soil.</title>
        <authorList>
            <person name="Prole J.R."/>
            <person name="Goodfellow M."/>
            <person name="Allenby N."/>
            <person name="Ward A.C."/>
        </authorList>
    </citation>
    <scope>NUCLEOTIDE SEQUENCE [LARGE SCALE GENOMIC DNA]</scope>
    <source>
        <strain evidence="3 4">MS1.HAVA.3</strain>
    </source>
</reference>
<dbReference type="SUPFAM" id="SSF54593">
    <property type="entry name" value="Glyoxalase/Bleomycin resistance protein/Dihydroxybiphenyl dioxygenase"/>
    <property type="match status" value="1"/>
</dbReference>
<dbReference type="Proteomes" id="UP001382904">
    <property type="component" value="Unassembled WGS sequence"/>
</dbReference>
<gene>
    <name evidence="3" type="ORF">WKI68_12080</name>
</gene>
<name>A0ABU8U2B1_9ACTN</name>
<dbReference type="InterPro" id="IPR029068">
    <property type="entry name" value="Glyas_Bleomycin-R_OHBP_Dase"/>
</dbReference>
<sequence>MPIESPAPATTATGIPTARNVDHFAYTVPDLDQAVGFFVDVLGAELLYTLGPVEDRDTDWMARQLAVHPRASTRIALLRFGPVTNLELFQYTAPGQRTDIPRAVDVGGHRLGWTSPISTPPSPTSASSRAYGSWASRSTPRPARPGATAGSG</sequence>
<organism evidence="3 4">
    <name type="scientific">Streptomyces caledonius</name>
    <dbReference type="NCBI Taxonomy" id="3134107"/>
    <lineage>
        <taxon>Bacteria</taxon>
        <taxon>Bacillati</taxon>
        <taxon>Actinomycetota</taxon>
        <taxon>Actinomycetes</taxon>
        <taxon>Kitasatosporales</taxon>
        <taxon>Streptomycetaceae</taxon>
        <taxon>Streptomyces</taxon>
    </lineage>
</organism>
<evidence type="ECO:0000256" key="1">
    <source>
        <dbReference type="SAM" id="MobiDB-lite"/>
    </source>
</evidence>
<keyword evidence="4" id="KW-1185">Reference proteome</keyword>
<dbReference type="Gene3D" id="3.10.180.10">
    <property type="entry name" value="2,3-Dihydroxybiphenyl 1,2-Dioxygenase, domain 1"/>
    <property type="match status" value="1"/>
</dbReference>
<evidence type="ECO:0000259" key="2">
    <source>
        <dbReference type="Pfam" id="PF00903"/>
    </source>
</evidence>
<feature type="domain" description="Glyoxalase/fosfomycin resistance/dioxygenase" evidence="2">
    <location>
        <begin position="21"/>
        <end position="66"/>
    </location>
</feature>
<evidence type="ECO:0000313" key="3">
    <source>
        <dbReference type="EMBL" id="MEJ8642003.1"/>
    </source>
</evidence>
<feature type="region of interest" description="Disordered" evidence="1">
    <location>
        <begin position="113"/>
        <end position="152"/>
    </location>
</feature>
<proteinExistence type="predicted"/>
<dbReference type="Pfam" id="PF00903">
    <property type="entry name" value="Glyoxalase"/>
    <property type="match status" value="1"/>
</dbReference>
<comment type="caution">
    <text evidence="3">The sequence shown here is derived from an EMBL/GenBank/DDBJ whole genome shotgun (WGS) entry which is preliminary data.</text>
</comment>
<protein>
    <submittedName>
        <fullName evidence="3">VOC family protein</fullName>
    </submittedName>
</protein>
<dbReference type="InterPro" id="IPR004360">
    <property type="entry name" value="Glyas_Fos-R_dOase_dom"/>
</dbReference>
<accession>A0ABU8U2B1</accession>